<dbReference type="AlphaFoldDB" id="A0A0P8BSW1"/>
<dbReference type="InterPro" id="IPR005180">
    <property type="entry name" value="DUF302"/>
</dbReference>
<dbReference type="Gene3D" id="3.30.310.70">
    <property type="entry name" value="TT1751-like domain"/>
    <property type="match status" value="1"/>
</dbReference>
<dbReference type="InterPro" id="IPR016796">
    <property type="entry name" value="UCP021774"/>
</dbReference>
<dbReference type="STRING" id="1666911.HLUCCA11_22955"/>
<feature type="domain" description="DUF302" evidence="1">
    <location>
        <begin position="35"/>
        <end position="98"/>
    </location>
</feature>
<reference evidence="2 3" key="1">
    <citation type="submission" date="2015-09" db="EMBL/GenBank/DDBJ databases">
        <title>Identification and resolution of microdiversity through metagenomic sequencing of parallel consortia.</title>
        <authorList>
            <person name="Nelson W.C."/>
            <person name="Romine M.F."/>
            <person name="Lindemann S.R."/>
        </authorList>
    </citation>
    <scope>NUCLEOTIDE SEQUENCE [LARGE SCALE GENOMIC DNA]</scope>
    <source>
        <strain evidence="2">Ana</strain>
    </source>
</reference>
<protein>
    <recommendedName>
        <fullName evidence="1">DUF302 domain-containing protein</fullName>
    </recommendedName>
</protein>
<proteinExistence type="predicted"/>
<dbReference type="InterPro" id="IPR035923">
    <property type="entry name" value="TT1751-like_sf"/>
</dbReference>
<accession>A0A0P8BSW1</accession>
<dbReference type="CDD" id="cd14797">
    <property type="entry name" value="DUF302"/>
    <property type="match status" value="1"/>
</dbReference>
<dbReference type="Pfam" id="PF03625">
    <property type="entry name" value="DUF302"/>
    <property type="match status" value="1"/>
</dbReference>
<evidence type="ECO:0000313" key="3">
    <source>
        <dbReference type="Proteomes" id="UP000050465"/>
    </source>
</evidence>
<evidence type="ECO:0000259" key="1">
    <source>
        <dbReference type="Pfam" id="PF03625"/>
    </source>
</evidence>
<evidence type="ECO:0000313" key="2">
    <source>
        <dbReference type="EMBL" id="KPQ31827.1"/>
    </source>
</evidence>
<dbReference type="PANTHER" id="PTHR38342">
    <property type="entry name" value="SLR5037 PROTEIN"/>
    <property type="match status" value="1"/>
</dbReference>
<dbReference type="EMBL" id="LJZR01000081">
    <property type="protein sequence ID" value="KPQ31827.1"/>
    <property type="molecule type" value="Genomic_DNA"/>
</dbReference>
<organism evidence="2 3">
    <name type="scientific">Phormidesmis priestleyi Ana</name>
    <dbReference type="NCBI Taxonomy" id="1666911"/>
    <lineage>
        <taxon>Bacteria</taxon>
        <taxon>Bacillati</taxon>
        <taxon>Cyanobacteriota</taxon>
        <taxon>Cyanophyceae</taxon>
        <taxon>Leptolyngbyales</taxon>
        <taxon>Leptolyngbyaceae</taxon>
        <taxon>Phormidesmis</taxon>
    </lineage>
</organism>
<sequence length="142" mass="15642">MTYHFSKVVDASFEAAIAQVTEALKQEGMGILTEIDVQAAFKKKLDIDFRQYTILGACHPQTAYQMIQADDKAGVLYPCNVVVQEHTDGRIEVSAVDPLVMFLPVENPKAREIAIAASQIVQRVIDRLAAAQPNATPHEYAI</sequence>
<dbReference type="SUPFAM" id="SSF103247">
    <property type="entry name" value="TT1751-like"/>
    <property type="match status" value="1"/>
</dbReference>
<dbReference type="PIRSF" id="PIRSF021774">
    <property type="entry name" value="UCP021774"/>
    <property type="match status" value="1"/>
</dbReference>
<dbReference type="PATRIC" id="fig|1666911.3.peg.4730"/>
<name>A0A0P8BSW1_9CYAN</name>
<comment type="caution">
    <text evidence="2">The sequence shown here is derived from an EMBL/GenBank/DDBJ whole genome shotgun (WGS) entry which is preliminary data.</text>
</comment>
<dbReference type="PANTHER" id="PTHR38342:SF1">
    <property type="entry name" value="SLR5037 PROTEIN"/>
    <property type="match status" value="1"/>
</dbReference>
<gene>
    <name evidence="2" type="ORF">HLUCCA11_22955</name>
</gene>
<dbReference type="Proteomes" id="UP000050465">
    <property type="component" value="Unassembled WGS sequence"/>
</dbReference>